<dbReference type="Pfam" id="PF03472">
    <property type="entry name" value="Autoind_bind"/>
    <property type="match status" value="1"/>
</dbReference>
<organism evidence="5 6">
    <name type="scientific">Parachitinimonas caeni</name>
    <dbReference type="NCBI Taxonomy" id="3031301"/>
    <lineage>
        <taxon>Bacteria</taxon>
        <taxon>Pseudomonadati</taxon>
        <taxon>Pseudomonadota</taxon>
        <taxon>Betaproteobacteria</taxon>
        <taxon>Neisseriales</taxon>
        <taxon>Chitinibacteraceae</taxon>
        <taxon>Parachitinimonas</taxon>
    </lineage>
</organism>
<gene>
    <name evidence="5" type="ORF">PZA18_20820</name>
</gene>
<evidence type="ECO:0000256" key="3">
    <source>
        <dbReference type="ARBA" id="ARBA00023163"/>
    </source>
</evidence>
<proteinExistence type="predicted"/>
<keyword evidence="2" id="KW-0238">DNA-binding</keyword>
<dbReference type="InterPro" id="IPR036693">
    <property type="entry name" value="TF_LuxR_autoind-bd_dom_sf"/>
</dbReference>
<dbReference type="Proteomes" id="UP001172778">
    <property type="component" value="Unassembled WGS sequence"/>
</dbReference>
<dbReference type="RefSeq" id="WP_284102807.1">
    <property type="nucleotide sequence ID" value="NZ_JARRAF010000039.1"/>
</dbReference>
<dbReference type="InterPro" id="IPR036388">
    <property type="entry name" value="WH-like_DNA-bd_sf"/>
</dbReference>
<dbReference type="Gene3D" id="3.30.450.80">
    <property type="entry name" value="Transcription factor LuxR-like, autoinducer-binding domain"/>
    <property type="match status" value="1"/>
</dbReference>
<evidence type="ECO:0000313" key="5">
    <source>
        <dbReference type="EMBL" id="MDK2126488.1"/>
    </source>
</evidence>
<keyword evidence="3" id="KW-0804">Transcription</keyword>
<dbReference type="EMBL" id="JARRAF010000039">
    <property type="protein sequence ID" value="MDK2126488.1"/>
    <property type="molecule type" value="Genomic_DNA"/>
</dbReference>
<dbReference type="InterPro" id="IPR016032">
    <property type="entry name" value="Sig_transdc_resp-reg_C-effctor"/>
</dbReference>
<protein>
    <submittedName>
        <fullName evidence="5">Autoinducer binding domain-containing protein</fullName>
    </submittedName>
</protein>
<dbReference type="Gene3D" id="1.10.10.10">
    <property type="entry name" value="Winged helix-like DNA-binding domain superfamily/Winged helix DNA-binding domain"/>
    <property type="match status" value="1"/>
</dbReference>
<evidence type="ECO:0000256" key="1">
    <source>
        <dbReference type="ARBA" id="ARBA00023015"/>
    </source>
</evidence>
<keyword evidence="1" id="KW-0805">Transcription regulation</keyword>
<name>A0ABT7E541_9NEIS</name>
<reference evidence="5" key="1">
    <citation type="submission" date="2023-03" db="EMBL/GenBank/DDBJ databases">
        <title>Chitinimonas shenzhenensis gen. nov., sp. nov., a novel member of family Burkholderiaceae isolated from activated sludge collected in Shen Zhen, China.</title>
        <authorList>
            <person name="Wang X."/>
        </authorList>
    </citation>
    <scope>NUCLEOTIDE SEQUENCE</scope>
    <source>
        <strain evidence="5">DQS-5</strain>
    </source>
</reference>
<comment type="caution">
    <text evidence="5">The sequence shown here is derived from an EMBL/GenBank/DDBJ whole genome shotgun (WGS) entry which is preliminary data.</text>
</comment>
<keyword evidence="6" id="KW-1185">Reference proteome</keyword>
<evidence type="ECO:0000313" key="6">
    <source>
        <dbReference type="Proteomes" id="UP001172778"/>
    </source>
</evidence>
<dbReference type="SUPFAM" id="SSF46894">
    <property type="entry name" value="C-terminal effector domain of the bipartite response regulators"/>
    <property type="match status" value="1"/>
</dbReference>
<evidence type="ECO:0000256" key="2">
    <source>
        <dbReference type="ARBA" id="ARBA00023125"/>
    </source>
</evidence>
<evidence type="ECO:0000259" key="4">
    <source>
        <dbReference type="Pfam" id="PF03472"/>
    </source>
</evidence>
<accession>A0ABT7E541</accession>
<feature type="domain" description="Transcription factor LuxR-like autoinducer-binding" evidence="4">
    <location>
        <begin position="14"/>
        <end position="150"/>
    </location>
</feature>
<dbReference type="SUPFAM" id="SSF75516">
    <property type="entry name" value="Pheromone-binding domain of LuxR-like quorum-sensing transcription factors"/>
    <property type="match status" value="1"/>
</dbReference>
<dbReference type="InterPro" id="IPR005143">
    <property type="entry name" value="TF_LuxR_autoind-bd_dom"/>
</dbReference>
<sequence length="229" mass="25501">MNMILEVAQARSSNEVSALAANFCSRLEFDNFVVAVGTSDSDVPSCVLHNLPDSWLAIATDEIRHRDPIFRLLRQSRPPPIAWSRPLFALTDTLDIWDLFAEHGMRSGFDIPISTSSTNRFVLSLIRDGELPKRFEMAEKLAKAATFAHCLSAVAMDIIQAELFADRLSPVQRRLLQYCLDGLSIEDIADETALTIRAVKQRFTTICRLAGDSVQTPMAAATLYGRTQK</sequence>